<dbReference type="Proteomes" id="UP000029538">
    <property type="component" value="Unassembled WGS sequence"/>
</dbReference>
<dbReference type="AlphaFoldDB" id="A0A096ATH6"/>
<dbReference type="EMBL" id="JRNR01000016">
    <property type="protein sequence ID" value="KGF50051.1"/>
    <property type="molecule type" value="Genomic_DNA"/>
</dbReference>
<proteinExistence type="predicted"/>
<protein>
    <recommendedName>
        <fullName evidence="3">YubB ferredoxin-like domain-containing protein</fullName>
    </recommendedName>
</protein>
<reference evidence="1 2" key="1">
    <citation type="submission" date="2014-07" db="EMBL/GenBank/DDBJ databases">
        <authorList>
            <person name="McCorrison J."/>
            <person name="Sanka R."/>
            <person name="Torralba M."/>
            <person name="Gillis M."/>
            <person name="Haft D.H."/>
            <person name="Methe B."/>
            <person name="Sutton G."/>
            <person name="Nelson K.E."/>
        </authorList>
    </citation>
    <scope>NUCLEOTIDE SEQUENCE [LARGE SCALE GENOMIC DNA]</scope>
    <source>
        <strain evidence="1 2">DNF00882</strain>
    </source>
</reference>
<name>A0A096ATH6_9BACT</name>
<organism evidence="1 2">
    <name type="scientific">Prevotella disiens DNF00882</name>
    <dbReference type="NCBI Taxonomy" id="1401075"/>
    <lineage>
        <taxon>Bacteria</taxon>
        <taxon>Pseudomonadati</taxon>
        <taxon>Bacteroidota</taxon>
        <taxon>Bacteroidia</taxon>
        <taxon>Bacteroidales</taxon>
        <taxon>Prevotellaceae</taxon>
        <taxon>Prevotella</taxon>
    </lineage>
</organism>
<evidence type="ECO:0008006" key="3">
    <source>
        <dbReference type="Google" id="ProtNLM"/>
    </source>
</evidence>
<comment type="caution">
    <text evidence="1">The sequence shown here is derived from an EMBL/GenBank/DDBJ whole genome shotgun (WGS) entry which is preliminary data.</text>
</comment>
<accession>A0A096ATH6</accession>
<dbReference type="RefSeq" id="WP_036882469.1">
    <property type="nucleotide sequence ID" value="NZ_JRNR01000016.1"/>
</dbReference>
<evidence type="ECO:0000313" key="2">
    <source>
        <dbReference type="Proteomes" id="UP000029538"/>
    </source>
</evidence>
<gene>
    <name evidence="1" type="ORF">HMPREF0654_02760</name>
</gene>
<evidence type="ECO:0000313" key="1">
    <source>
        <dbReference type="EMBL" id="KGF50051.1"/>
    </source>
</evidence>
<sequence>MANWASTSYAIEGSKSDLERVFNVIDGFVKGNTKPVEENASKEWEGNIVKMLGATDEQMKNNYLRGFIQTYEIIGGVLHLEAEEAWGTTDFRHLLAKLMPELTIYYIVEECGCEVYATNDCDGKYFTERYYVDICIDGDYFSEYFDTEKQVLVYVAQLLKKESVTMKEIDEWTEEQDDNENYIYVHEFKYVA</sequence>